<dbReference type="Proteomes" id="UP001163324">
    <property type="component" value="Chromosome 7"/>
</dbReference>
<keyword evidence="2" id="KW-1185">Reference proteome</keyword>
<dbReference type="EMBL" id="CM047946">
    <property type="protein sequence ID" value="KAI9897767.1"/>
    <property type="molecule type" value="Genomic_DNA"/>
</dbReference>
<accession>A0ACC0UX20</accession>
<name>A0ACC0UX20_9HYPO</name>
<reference evidence="1" key="1">
    <citation type="submission" date="2022-10" db="EMBL/GenBank/DDBJ databases">
        <title>Complete Genome of Trichothecium roseum strain YXFP-22015, a Plant Pathogen Isolated from Citrus.</title>
        <authorList>
            <person name="Wang Y."/>
            <person name="Zhu L."/>
        </authorList>
    </citation>
    <scope>NUCLEOTIDE SEQUENCE</scope>
    <source>
        <strain evidence="1">YXFP-22015</strain>
    </source>
</reference>
<proteinExistence type="predicted"/>
<gene>
    <name evidence="1" type="ORF">N3K66_007623</name>
</gene>
<comment type="caution">
    <text evidence="1">The sequence shown here is derived from an EMBL/GenBank/DDBJ whole genome shotgun (WGS) entry which is preliminary data.</text>
</comment>
<protein>
    <submittedName>
        <fullName evidence="1">Uncharacterized protein</fullName>
    </submittedName>
</protein>
<sequence>MSFEVYAAGAVAAFTVDVLVYPLDTLKTRYQSQDYMKAYSPASRNKPLALRGLYQGIGSVILATLPAAGLFFSTYESAKAVLSETLPLPQPLVHSAASSIAEMASCLVLAPAEVIKQNAQMLQSQGSQQQKHGSTSARALRSLGGSGGAGRKLFTGYTALVARNLPFTALQFPAFEYLRAALWERRGGEPRLEDKGLLETGAISGVSAGTGGAAAAWVTTPSDVVKTRMMLSAGGGGKGGEGGGKGKLGAWDVTKMVWEDRGLKGFFRGALFRSGWTAMGLGLYLGTYDVAKVWLKRRRPETDEKAGL</sequence>
<organism evidence="1 2">
    <name type="scientific">Trichothecium roseum</name>
    <dbReference type="NCBI Taxonomy" id="47278"/>
    <lineage>
        <taxon>Eukaryota</taxon>
        <taxon>Fungi</taxon>
        <taxon>Dikarya</taxon>
        <taxon>Ascomycota</taxon>
        <taxon>Pezizomycotina</taxon>
        <taxon>Sordariomycetes</taxon>
        <taxon>Hypocreomycetidae</taxon>
        <taxon>Hypocreales</taxon>
        <taxon>Hypocreales incertae sedis</taxon>
        <taxon>Trichothecium</taxon>
    </lineage>
</organism>
<evidence type="ECO:0000313" key="1">
    <source>
        <dbReference type="EMBL" id="KAI9897767.1"/>
    </source>
</evidence>
<evidence type="ECO:0000313" key="2">
    <source>
        <dbReference type="Proteomes" id="UP001163324"/>
    </source>
</evidence>